<evidence type="ECO:0000256" key="2">
    <source>
        <dbReference type="ARBA" id="ARBA00022969"/>
    </source>
</evidence>
<evidence type="ECO:0000256" key="1">
    <source>
        <dbReference type="ARBA" id="ARBA00003863"/>
    </source>
</evidence>
<dbReference type="GO" id="GO:0030435">
    <property type="term" value="P:sporulation resulting in formation of a cellular spore"/>
    <property type="evidence" value="ECO:0007669"/>
    <property type="project" value="UniProtKB-KW"/>
</dbReference>
<evidence type="ECO:0000313" key="3">
    <source>
        <dbReference type="EMBL" id="QNU68239.1"/>
    </source>
</evidence>
<dbReference type="InterPro" id="IPR050847">
    <property type="entry name" value="SASP_DNA-binding"/>
</dbReference>
<dbReference type="Proteomes" id="UP000306409">
    <property type="component" value="Chromosome"/>
</dbReference>
<name>A0A4U7JK18_9FIRM</name>
<keyword evidence="4" id="KW-1185">Reference proteome</keyword>
<dbReference type="EMBL" id="CP061336">
    <property type="protein sequence ID" value="QNU68239.1"/>
    <property type="molecule type" value="Genomic_DNA"/>
</dbReference>
<gene>
    <name evidence="3" type="ORF">EHE19_007420</name>
</gene>
<sequence>MSNPKKPLVPESRDALTKFKLECAAEIGRLQYCKENNDHYKGDLTARQNGSEGGPIGGQMVKKMIEMYEQNITQQ</sequence>
<dbReference type="PANTHER" id="PTHR36107:SF1">
    <property type="entry name" value="SMALL, ACID-SOLUBLE SPORE PROTEIN A"/>
    <property type="match status" value="1"/>
</dbReference>
<dbReference type="InterPro" id="IPR001448">
    <property type="entry name" value="SASP_alpha/beta-type"/>
</dbReference>
<accession>A0A4U7JK18</accession>
<dbReference type="AlphaFoldDB" id="A0A4U7JK18"/>
<evidence type="ECO:0000313" key="4">
    <source>
        <dbReference type="Proteomes" id="UP000306409"/>
    </source>
</evidence>
<dbReference type="PANTHER" id="PTHR36107">
    <property type="entry name" value="SMALL, ACID-SOLUBLE SPORE PROTEIN A"/>
    <property type="match status" value="1"/>
</dbReference>
<dbReference type="Pfam" id="PF00269">
    <property type="entry name" value="SASP"/>
    <property type="match status" value="1"/>
</dbReference>
<dbReference type="Gene3D" id="6.10.10.80">
    <property type="entry name" value="Small, acid-soluble spore protein, alpha/beta type-like"/>
    <property type="match status" value="1"/>
</dbReference>
<protein>
    <submittedName>
        <fullName evidence="3">Alpha/beta-type small acid-soluble spore protein</fullName>
    </submittedName>
</protein>
<dbReference type="KEGG" id="rher:EHE19_007420"/>
<dbReference type="GO" id="GO:0006265">
    <property type="term" value="P:DNA topological change"/>
    <property type="evidence" value="ECO:0007669"/>
    <property type="project" value="InterPro"/>
</dbReference>
<comment type="function">
    <text evidence="1">SASP are bound to spore DNA. They are double-stranded DNA-binding proteins that cause DNA to change to an a-like conformation. They protect the DNA backbone from chemical and enzymatic cleavage and are thus involved in dormant spore's high resistance to UV light.</text>
</comment>
<dbReference type="GO" id="GO:0003690">
    <property type="term" value="F:double-stranded DNA binding"/>
    <property type="evidence" value="ECO:0007669"/>
    <property type="project" value="InterPro"/>
</dbReference>
<organism evidence="3 4">
    <name type="scientific">Ruminiclostridium herbifermentans</name>
    <dbReference type="NCBI Taxonomy" id="2488810"/>
    <lineage>
        <taxon>Bacteria</taxon>
        <taxon>Bacillati</taxon>
        <taxon>Bacillota</taxon>
        <taxon>Clostridia</taxon>
        <taxon>Eubacteriales</taxon>
        <taxon>Oscillospiraceae</taxon>
        <taxon>Ruminiclostridium</taxon>
    </lineage>
</organism>
<proteinExistence type="predicted"/>
<keyword evidence="2" id="KW-0749">Sporulation</keyword>
<reference evidence="3 4" key="1">
    <citation type="submission" date="2020-09" db="EMBL/GenBank/DDBJ databases">
        <title>Characterization and genome sequencing of Ruminiclostridium sp. nov. MA18.</title>
        <authorList>
            <person name="Rettenmaier R."/>
            <person name="Kowollik M.-L."/>
            <person name="Liebl W."/>
            <person name="Zverlov V."/>
        </authorList>
    </citation>
    <scope>NUCLEOTIDE SEQUENCE [LARGE SCALE GENOMIC DNA]</scope>
    <source>
        <strain evidence="3 4">MA18</strain>
    </source>
</reference>
<dbReference type="OrthoDB" id="1683773at2"/>
<dbReference type="RefSeq" id="WP_137696538.1">
    <property type="nucleotide sequence ID" value="NZ_CP061336.1"/>
</dbReference>
<dbReference type="InterPro" id="IPR038300">
    <property type="entry name" value="SASP_sf_alpha/beta"/>
</dbReference>